<evidence type="ECO:0000313" key="2">
    <source>
        <dbReference type="EMBL" id="CAL1535152.1"/>
    </source>
</evidence>
<dbReference type="AlphaFoldDB" id="A0AAV2HN71"/>
<reference evidence="2 3" key="1">
    <citation type="submission" date="2024-04" db="EMBL/GenBank/DDBJ databases">
        <authorList>
            <consortium name="Genoscope - CEA"/>
            <person name="William W."/>
        </authorList>
    </citation>
    <scope>NUCLEOTIDE SEQUENCE [LARGE SCALE GENOMIC DNA]</scope>
</reference>
<evidence type="ECO:0000256" key="1">
    <source>
        <dbReference type="SAM" id="MobiDB-lite"/>
    </source>
</evidence>
<feature type="compositionally biased region" description="Basic and acidic residues" evidence="1">
    <location>
        <begin position="150"/>
        <end position="167"/>
    </location>
</feature>
<gene>
    <name evidence="2" type="ORF">GSLYS_00009112001</name>
</gene>
<accession>A0AAV2HN71</accession>
<feature type="region of interest" description="Disordered" evidence="1">
    <location>
        <begin position="148"/>
        <end position="182"/>
    </location>
</feature>
<name>A0AAV2HN71_LYMST</name>
<proteinExistence type="predicted"/>
<protein>
    <submittedName>
        <fullName evidence="2">Uncharacterized protein</fullName>
    </submittedName>
</protein>
<evidence type="ECO:0000313" key="3">
    <source>
        <dbReference type="Proteomes" id="UP001497497"/>
    </source>
</evidence>
<comment type="caution">
    <text evidence="2">The sequence shown here is derived from an EMBL/GenBank/DDBJ whole genome shotgun (WGS) entry which is preliminary data.</text>
</comment>
<sequence length="226" mass="25021">MDCGTCVLMGMCMLCGPGFGGSNTKASLDPGAAEKGRPLTEAEVMTAFDNMFVLLGENVRQEATPVPNIRNTRRHSPDVKYTRFGIGKRNPQGIDPFSLGIQKADLGVADHDSRYIDQISKEIERHQENPMEAILHKSAEDSGMSLDAMGAEKDSKESKEDRKDGRITESASRVSPRSRSKFGLEARLKNNEGLLARTKTFLDNEVKELVARRYRHSPVFTLLGLH</sequence>
<keyword evidence="3" id="KW-1185">Reference proteome</keyword>
<organism evidence="2 3">
    <name type="scientific">Lymnaea stagnalis</name>
    <name type="common">Great pond snail</name>
    <name type="synonym">Helix stagnalis</name>
    <dbReference type="NCBI Taxonomy" id="6523"/>
    <lineage>
        <taxon>Eukaryota</taxon>
        <taxon>Metazoa</taxon>
        <taxon>Spiralia</taxon>
        <taxon>Lophotrochozoa</taxon>
        <taxon>Mollusca</taxon>
        <taxon>Gastropoda</taxon>
        <taxon>Heterobranchia</taxon>
        <taxon>Euthyneura</taxon>
        <taxon>Panpulmonata</taxon>
        <taxon>Hygrophila</taxon>
        <taxon>Lymnaeoidea</taxon>
        <taxon>Lymnaeidae</taxon>
        <taxon>Lymnaea</taxon>
    </lineage>
</organism>
<dbReference type="Proteomes" id="UP001497497">
    <property type="component" value="Unassembled WGS sequence"/>
</dbReference>
<dbReference type="EMBL" id="CAXITT010000193">
    <property type="protein sequence ID" value="CAL1535152.1"/>
    <property type="molecule type" value="Genomic_DNA"/>
</dbReference>